<dbReference type="EMBL" id="GG671980">
    <property type="protein sequence ID" value="EER17862.1"/>
    <property type="molecule type" value="Genomic_DNA"/>
</dbReference>
<dbReference type="RefSeq" id="XP_002786066.1">
    <property type="nucleotide sequence ID" value="XM_002786020.1"/>
</dbReference>
<evidence type="ECO:0000313" key="1">
    <source>
        <dbReference type="EMBL" id="EER17862.1"/>
    </source>
</evidence>
<protein>
    <submittedName>
        <fullName evidence="1">Uncharacterized protein</fullName>
    </submittedName>
</protein>
<name>C5KCD1_PERM5</name>
<sequence>PNIKPMAVIRGLLRACGISETVQVFFSIVDIPRTEEVYARDDYHVTSSSAI</sequence>
<gene>
    <name evidence="1" type="ORF">Pmar_PMAR008571</name>
</gene>
<organism evidence="2">
    <name type="scientific">Perkinsus marinus (strain ATCC 50983 / TXsc)</name>
    <dbReference type="NCBI Taxonomy" id="423536"/>
    <lineage>
        <taxon>Eukaryota</taxon>
        <taxon>Sar</taxon>
        <taxon>Alveolata</taxon>
        <taxon>Perkinsozoa</taxon>
        <taxon>Perkinsea</taxon>
        <taxon>Perkinsida</taxon>
        <taxon>Perkinsidae</taxon>
        <taxon>Perkinsus</taxon>
    </lineage>
</organism>
<dbReference type="AlphaFoldDB" id="C5KCD1"/>
<dbReference type="InParanoid" id="C5KCD1"/>
<proteinExistence type="predicted"/>
<evidence type="ECO:0000313" key="2">
    <source>
        <dbReference type="Proteomes" id="UP000007800"/>
    </source>
</evidence>
<feature type="non-terminal residue" evidence="1">
    <location>
        <position position="1"/>
    </location>
</feature>
<dbReference type="Proteomes" id="UP000007800">
    <property type="component" value="Unassembled WGS sequence"/>
</dbReference>
<accession>C5KCD1</accession>
<dbReference type="GeneID" id="9063047"/>
<reference evidence="1 2" key="1">
    <citation type="submission" date="2008-07" db="EMBL/GenBank/DDBJ databases">
        <authorList>
            <person name="El-Sayed N."/>
            <person name="Caler E."/>
            <person name="Inman J."/>
            <person name="Amedeo P."/>
            <person name="Hass B."/>
            <person name="Wortman J."/>
        </authorList>
    </citation>
    <scope>NUCLEOTIDE SEQUENCE [LARGE SCALE GENOMIC DNA]</scope>
    <source>
        <strain evidence="2">ATCC 50983 / TXsc</strain>
    </source>
</reference>
<keyword evidence="2" id="KW-1185">Reference proteome</keyword>